<name>A0A0F9MGL4_9ZZZZ</name>
<accession>A0A0F9MGL4</accession>
<gene>
    <name evidence="1" type="ORF">LCGC14_1076140</name>
</gene>
<organism evidence="1">
    <name type="scientific">marine sediment metagenome</name>
    <dbReference type="NCBI Taxonomy" id="412755"/>
    <lineage>
        <taxon>unclassified sequences</taxon>
        <taxon>metagenomes</taxon>
        <taxon>ecological metagenomes</taxon>
    </lineage>
</organism>
<comment type="caution">
    <text evidence="1">The sequence shown here is derived from an EMBL/GenBank/DDBJ whole genome shotgun (WGS) entry which is preliminary data.</text>
</comment>
<dbReference type="AlphaFoldDB" id="A0A0F9MGL4"/>
<sequence>MNLTIRRSVNVGDIVLRNVVRVSCRDLILKDVGMGLPDDLLLCTDAEIRIESANHTNLNTLSVGFNVYIGEPV</sequence>
<evidence type="ECO:0000313" key="1">
    <source>
        <dbReference type="EMBL" id="KKN06530.1"/>
    </source>
</evidence>
<protein>
    <submittedName>
        <fullName evidence="1">Uncharacterized protein</fullName>
    </submittedName>
</protein>
<dbReference type="EMBL" id="LAZR01004678">
    <property type="protein sequence ID" value="KKN06530.1"/>
    <property type="molecule type" value="Genomic_DNA"/>
</dbReference>
<proteinExistence type="predicted"/>
<reference evidence="1" key="1">
    <citation type="journal article" date="2015" name="Nature">
        <title>Complex archaea that bridge the gap between prokaryotes and eukaryotes.</title>
        <authorList>
            <person name="Spang A."/>
            <person name="Saw J.H."/>
            <person name="Jorgensen S.L."/>
            <person name="Zaremba-Niedzwiedzka K."/>
            <person name="Martijn J."/>
            <person name="Lind A.E."/>
            <person name="van Eijk R."/>
            <person name="Schleper C."/>
            <person name="Guy L."/>
            <person name="Ettema T.J."/>
        </authorList>
    </citation>
    <scope>NUCLEOTIDE SEQUENCE</scope>
</reference>